<dbReference type="EMBL" id="QKZL01000005">
    <property type="protein sequence ID" value="PZX17103.1"/>
    <property type="molecule type" value="Genomic_DNA"/>
</dbReference>
<evidence type="ECO:0008006" key="3">
    <source>
        <dbReference type="Google" id="ProtNLM"/>
    </source>
</evidence>
<dbReference type="Pfam" id="PF17784">
    <property type="entry name" value="Sulfotransfer_4"/>
    <property type="match status" value="1"/>
</dbReference>
<dbReference type="InterPro" id="IPR027417">
    <property type="entry name" value="P-loop_NTPase"/>
</dbReference>
<organism evidence="1 2">
    <name type="scientific">Palleronia aestuarii</name>
    <dbReference type="NCBI Taxonomy" id="568105"/>
    <lineage>
        <taxon>Bacteria</taxon>
        <taxon>Pseudomonadati</taxon>
        <taxon>Pseudomonadota</taxon>
        <taxon>Alphaproteobacteria</taxon>
        <taxon>Rhodobacterales</taxon>
        <taxon>Roseobacteraceae</taxon>
        <taxon>Palleronia</taxon>
    </lineage>
</organism>
<dbReference type="Gene3D" id="3.40.50.300">
    <property type="entry name" value="P-loop containing nucleotide triphosphate hydrolases"/>
    <property type="match status" value="1"/>
</dbReference>
<proteinExistence type="predicted"/>
<comment type="caution">
    <text evidence="1">The sequence shown here is derived from an EMBL/GenBank/DDBJ whole genome shotgun (WGS) entry which is preliminary data.</text>
</comment>
<dbReference type="PANTHER" id="PTHR36978:SF4">
    <property type="entry name" value="P-LOOP CONTAINING NUCLEOSIDE TRIPHOSPHATE HYDROLASE PROTEIN"/>
    <property type="match status" value="1"/>
</dbReference>
<name>A0A2W7NBV6_9RHOB</name>
<dbReference type="PANTHER" id="PTHR36978">
    <property type="entry name" value="P-LOOP CONTAINING NUCLEOTIDE TRIPHOSPHATE HYDROLASE"/>
    <property type="match status" value="1"/>
</dbReference>
<reference evidence="1 2" key="1">
    <citation type="submission" date="2018-06" db="EMBL/GenBank/DDBJ databases">
        <title>Genomic Encyclopedia of Archaeal and Bacterial Type Strains, Phase II (KMG-II): from individual species to whole genera.</title>
        <authorList>
            <person name="Goeker M."/>
        </authorList>
    </citation>
    <scope>NUCLEOTIDE SEQUENCE [LARGE SCALE GENOMIC DNA]</scope>
    <source>
        <strain evidence="1 2">DSM 22009</strain>
    </source>
</reference>
<evidence type="ECO:0000313" key="2">
    <source>
        <dbReference type="Proteomes" id="UP000248916"/>
    </source>
</evidence>
<sequence length="175" mass="19708">MGNSDQPAFWRAHAEGKEVDWAEVFADYFSQVDFPGAPVWHELSVAFPDAKVVHTERLEEEWWASYSATIGKFFEYRESLVLPPPKAENFEAMERLLIRDVMGGPGKAAVLSAYRRNNEKVRATIPADRLLVFTPSDGWEPLCAFLGVARPEGDFPRSIARDEFWALFGGEPVSA</sequence>
<dbReference type="Proteomes" id="UP000248916">
    <property type="component" value="Unassembled WGS sequence"/>
</dbReference>
<protein>
    <recommendedName>
        <fullName evidence="3">Sulfotransferase family protein</fullName>
    </recommendedName>
</protein>
<gene>
    <name evidence="1" type="ORF">LX81_01734</name>
</gene>
<dbReference type="AlphaFoldDB" id="A0A2W7NBV6"/>
<accession>A0A2W7NBV6</accession>
<evidence type="ECO:0000313" key="1">
    <source>
        <dbReference type="EMBL" id="PZX17103.1"/>
    </source>
</evidence>
<dbReference type="SUPFAM" id="SSF52540">
    <property type="entry name" value="P-loop containing nucleoside triphosphate hydrolases"/>
    <property type="match status" value="1"/>
</dbReference>
<dbReference type="OrthoDB" id="9806624at2"/>
<keyword evidence="2" id="KW-1185">Reference proteome</keyword>
<dbReference type="InterPro" id="IPR040632">
    <property type="entry name" value="Sulfotransfer_4"/>
</dbReference>